<organism evidence="1 2">
    <name type="scientific">Anopheles culicifacies</name>
    <dbReference type="NCBI Taxonomy" id="139723"/>
    <lineage>
        <taxon>Eukaryota</taxon>
        <taxon>Metazoa</taxon>
        <taxon>Ecdysozoa</taxon>
        <taxon>Arthropoda</taxon>
        <taxon>Hexapoda</taxon>
        <taxon>Insecta</taxon>
        <taxon>Pterygota</taxon>
        <taxon>Neoptera</taxon>
        <taxon>Endopterygota</taxon>
        <taxon>Diptera</taxon>
        <taxon>Nematocera</taxon>
        <taxon>Culicoidea</taxon>
        <taxon>Culicidae</taxon>
        <taxon>Anophelinae</taxon>
        <taxon>Anopheles</taxon>
        <taxon>culicifacies species complex</taxon>
    </lineage>
</organism>
<reference evidence="2" key="1">
    <citation type="submission" date="2013-09" db="EMBL/GenBank/DDBJ databases">
        <title>The Genome Sequence of Anopheles culicifacies species A.</title>
        <authorList>
            <consortium name="The Broad Institute Genomics Platform"/>
            <person name="Neafsey D.E."/>
            <person name="Besansky N."/>
            <person name="Howell P."/>
            <person name="Walton C."/>
            <person name="Young S.K."/>
            <person name="Zeng Q."/>
            <person name="Gargeya S."/>
            <person name="Fitzgerald M."/>
            <person name="Haas B."/>
            <person name="Abouelleil A."/>
            <person name="Allen A.W."/>
            <person name="Alvarado L."/>
            <person name="Arachchi H.M."/>
            <person name="Berlin A.M."/>
            <person name="Chapman S.B."/>
            <person name="Gainer-Dewar J."/>
            <person name="Goldberg J."/>
            <person name="Griggs A."/>
            <person name="Gujja S."/>
            <person name="Hansen M."/>
            <person name="Howarth C."/>
            <person name="Imamovic A."/>
            <person name="Ireland A."/>
            <person name="Larimer J."/>
            <person name="McCowan C."/>
            <person name="Murphy C."/>
            <person name="Pearson M."/>
            <person name="Poon T.W."/>
            <person name="Priest M."/>
            <person name="Roberts A."/>
            <person name="Saif S."/>
            <person name="Shea T."/>
            <person name="Sisk P."/>
            <person name="Sykes S."/>
            <person name="Wortman J."/>
            <person name="Nusbaum C."/>
            <person name="Birren B."/>
        </authorList>
    </citation>
    <scope>NUCLEOTIDE SEQUENCE [LARGE SCALE GENOMIC DNA]</scope>
    <source>
        <strain evidence="2">A-37</strain>
    </source>
</reference>
<reference evidence="1" key="2">
    <citation type="submission" date="2020-05" db="UniProtKB">
        <authorList>
            <consortium name="EnsemblMetazoa"/>
        </authorList>
    </citation>
    <scope>IDENTIFICATION</scope>
    <source>
        <strain evidence="1">A-37</strain>
    </source>
</reference>
<accession>A0A182MDW5</accession>
<sequence>MAVEFLVMLVIAKEESDPKQEGELPVPGFLASSVPAKLRTTKLPLFFGVTSSEGIQYRLPDGTMQKGASRLCIINWSVLILRSGSVAEEIEVSVLQRTGLSGSVAEEIEVPVFERTRPRFESHSGRSPYAGLTILLRIGMLR</sequence>
<protein>
    <submittedName>
        <fullName evidence="1">Uncharacterized protein</fullName>
    </submittedName>
</protein>
<name>A0A182MDW5_9DIPT</name>
<dbReference type="EnsemblMetazoa" id="ACUA015875-RA">
    <property type="protein sequence ID" value="ACUA015875-PA"/>
    <property type="gene ID" value="ACUA015875"/>
</dbReference>
<proteinExistence type="predicted"/>
<evidence type="ECO:0000313" key="2">
    <source>
        <dbReference type="Proteomes" id="UP000075883"/>
    </source>
</evidence>
<keyword evidence="2" id="KW-1185">Reference proteome</keyword>
<dbReference type="EMBL" id="AXCM01000005">
    <property type="status" value="NOT_ANNOTATED_CDS"/>
    <property type="molecule type" value="Genomic_DNA"/>
</dbReference>
<dbReference type="Proteomes" id="UP000075883">
    <property type="component" value="Unassembled WGS sequence"/>
</dbReference>
<evidence type="ECO:0000313" key="1">
    <source>
        <dbReference type="EnsemblMetazoa" id="ACUA015875-PA"/>
    </source>
</evidence>
<dbReference type="AlphaFoldDB" id="A0A182MDW5"/>
<dbReference type="VEuPathDB" id="VectorBase:ACUA015875"/>